<evidence type="ECO:0000313" key="9">
    <source>
        <dbReference type="Proteomes" id="UP001150238"/>
    </source>
</evidence>
<evidence type="ECO:0000313" key="8">
    <source>
        <dbReference type="EMBL" id="KAJ4495810.1"/>
    </source>
</evidence>
<keyword evidence="3" id="KW-0285">Flavoprotein</keyword>
<proteinExistence type="inferred from homology"/>
<comment type="cofactor">
    <cofactor evidence="1">
        <name>FAD</name>
        <dbReference type="ChEBI" id="CHEBI:57692"/>
    </cofactor>
</comment>
<evidence type="ECO:0000256" key="5">
    <source>
        <dbReference type="SAM" id="SignalP"/>
    </source>
</evidence>
<dbReference type="GO" id="GO:0016614">
    <property type="term" value="F:oxidoreductase activity, acting on CH-OH group of donors"/>
    <property type="evidence" value="ECO:0007669"/>
    <property type="project" value="InterPro"/>
</dbReference>
<evidence type="ECO:0000256" key="4">
    <source>
        <dbReference type="ARBA" id="ARBA00022827"/>
    </source>
</evidence>
<dbReference type="PANTHER" id="PTHR11552">
    <property type="entry name" value="GLUCOSE-METHANOL-CHOLINE GMC OXIDOREDUCTASE"/>
    <property type="match status" value="1"/>
</dbReference>
<accession>A0A9W9B3J8</accession>
<dbReference type="InterPro" id="IPR007867">
    <property type="entry name" value="GMC_OxRtase_C"/>
</dbReference>
<comment type="caution">
    <text evidence="8">The sequence shown here is derived from an EMBL/GenBank/DDBJ whole genome shotgun (WGS) entry which is preliminary data.</text>
</comment>
<protein>
    <recommendedName>
        <fullName evidence="10">Alcohol oxidase</fullName>
    </recommendedName>
</protein>
<feature type="chain" id="PRO_5040821436" description="Alcohol oxidase" evidence="5">
    <location>
        <begin position="20"/>
        <end position="617"/>
    </location>
</feature>
<dbReference type="GO" id="GO:0050660">
    <property type="term" value="F:flavin adenine dinucleotide binding"/>
    <property type="evidence" value="ECO:0007669"/>
    <property type="project" value="InterPro"/>
</dbReference>
<dbReference type="Pfam" id="PF00732">
    <property type="entry name" value="GMC_oxred_N"/>
    <property type="match status" value="1"/>
</dbReference>
<dbReference type="Gene3D" id="3.50.50.60">
    <property type="entry name" value="FAD/NAD(P)-binding domain"/>
    <property type="match status" value="1"/>
</dbReference>
<feature type="domain" description="Glucose-methanol-choline oxidoreductase N-terminal" evidence="6">
    <location>
        <begin position="107"/>
        <end position="364"/>
    </location>
</feature>
<dbReference type="Pfam" id="PF05199">
    <property type="entry name" value="GMC_oxred_C"/>
    <property type="match status" value="1"/>
</dbReference>
<dbReference type="Proteomes" id="UP001150238">
    <property type="component" value="Unassembled WGS sequence"/>
</dbReference>
<keyword evidence="4" id="KW-0274">FAD</keyword>
<evidence type="ECO:0000259" key="7">
    <source>
        <dbReference type="Pfam" id="PF05199"/>
    </source>
</evidence>
<reference evidence="8" key="1">
    <citation type="submission" date="2022-08" db="EMBL/GenBank/DDBJ databases">
        <authorList>
            <consortium name="DOE Joint Genome Institute"/>
            <person name="Min B."/>
            <person name="Riley R."/>
            <person name="Sierra-Patev S."/>
            <person name="Naranjo-Ortiz M."/>
            <person name="Looney B."/>
            <person name="Konkel Z."/>
            <person name="Slot J.C."/>
            <person name="Sakamoto Y."/>
            <person name="Steenwyk J.L."/>
            <person name="Rokas A."/>
            <person name="Carro J."/>
            <person name="Camarero S."/>
            <person name="Ferreira P."/>
            <person name="Molpeceres G."/>
            <person name="Ruiz-Duenas F.J."/>
            <person name="Serrano A."/>
            <person name="Henrissat B."/>
            <person name="Drula E."/>
            <person name="Hughes K.W."/>
            <person name="Mata J.L."/>
            <person name="Ishikawa N.K."/>
            <person name="Vargas-Isla R."/>
            <person name="Ushijima S."/>
            <person name="Smith C.A."/>
            <person name="Ahrendt S."/>
            <person name="Andreopoulos W."/>
            <person name="He G."/>
            <person name="Labutti K."/>
            <person name="Lipzen A."/>
            <person name="Ng V."/>
            <person name="Sandor L."/>
            <person name="Barry K."/>
            <person name="Martinez A.T."/>
            <person name="Xiao Y."/>
            <person name="Gibbons J.G."/>
            <person name="Terashima K."/>
            <person name="Hibbett D.S."/>
            <person name="Grigoriev I.V."/>
        </authorList>
    </citation>
    <scope>NUCLEOTIDE SEQUENCE</scope>
    <source>
        <strain evidence="8">Sp2 HRB7682 ss15</strain>
    </source>
</reference>
<dbReference type="AlphaFoldDB" id="A0A9W9B3J8"/>
<dbReference type="InterPro" id="IPR036188">
    <property type="entry name" value="FAD/NAD-bd_sf"/>
</dbReference>
<reference evidence="8" key="2">
    <citation type="journal article" date="2023" name="Proc. Natl. Acad. Sci. U.S.A.">
        <title>A global phylogenomic analysis of the shiitake genus Lentinula.</title>
        <authorList>
            <person name="Sierra-Patev S."/>
            <person name="Min B."/>
            <person name="Naranjo-Ortiz M."/>
            <person name="Looney B."/>
            <person name="Konkel Z."/>
            <person name="Slot J.C."/>
            <person name="Sakamoto Y."/>
            <person name="Steenwyk J.L."/>
            <person name="Rokas A."/>
            <person name="Carro J."/>
            <person name="Camarero S."/>
            <person name="Ferreira P."/>
            <person name="Molpeceres G."/>
            <person name="Ruiz-Duenas F.J."/>
            <person name="Serrano A."/>
            <person name="Henrissat B."/>
            <person name="Drula E."/>
            <person name="Hughes K.W."/>
            <person name="Mata J.L."/>
            <person name="Ishikawa N.K."/>
            <person name="Vargas-Isla R."/>
            <person name="Ushijima S."/>
            <person name="Smith C.A."/>
            <person name="Donoghue J."/>
            <person name="Ahrendt S."/>
            <person name="Andreopoulos W."/>
            <person name="He G."/>
            <person name="LaButti K."/>
            <person name="Lipzen A."/>
            <person name="Ng V."/>
            <person name="Riley R."/>
            <person name="Sandor L."/>
            <person name="Barry K."/>
            <person name="Martinez A.T."/>
            <person name="Xiao Y."/>
            <person name="Gibbons J.G."/>
            <person name="Terashima K."/>
            <person name="Grigoriev I.V."/>
            <person name="Hibbett D."/>
        </authorList>
    </citation>
    <scope>NUCLEOTIDE SEQUENCE</scope>
    <source>
        <strain evidence="8">Sp2 HRB7682 ss15</strain>
    </source>
</reference>
<dbReference type="PIRSF" id="PIRSF000137">
    <property type="entry name" value="Alcohol_oxidase"/>
    <property type="match status" value="1"/>
</dbReference>
<dbReference type="InterPro" id="IPR000172">
    <property type="entry name" value="GMC_OxRdtase_N"/>
</dbReference>
<sequence>MMLHHLLLIAISFLLLADGAFPAIPPCGDIDTSDSTFDYVVIGTGAGGGPLASRLAEAGYSVLVVDAGHDVLNLNTTIPLYFIRAIEDFQTELNYTLDEYPPGFQFQKNNAWYPRARAVGGSTIHNAMINIIAETKTDFDNLAATFNDSTWSRDNMQNYFKRIEHNLYTLGLDSLNHGYNGWLSTSLNPDLAVLNPMFLDAQTVAFFATLTAAGLPPILDLNDLASDQAIGGTMPSFTIDADHTRSSVRDRLVDVNQSTSSLQFALDTLATKILLCNSGNGSPTAYGVEIAPGAALPVASNFQGKAILPTQNITVKHEVIISAGVFQSPQLLMLSGIGNASQLQDFGITPVVDLPGVGTNLQDHDEISVIWRMKQNFSLLDGCVLQPDPGEDPCLKFWEDDSRLNAYSFGGAVEAFTSQSTDSSEPDIMTYWEPAYFPGFVRGFPEGFVDNKNAVTAVHLKAHPSTRGIVQLTGSHPQDLLNIQKLHFQAENGPKDIADLREAIKRSRAVMQSLTILPFVDEEIFPGPQAQTDDEIDGHIYENIFGHHACCTNAIGADSDPFAVLDGDFKVRGVSNLRVVDASSWPNVPGWFICTLTYMMSEKAADVIIAGVSDEPQ</sequence>
<name>A0A9W9B3J8_9AGAR</name>
<dbReference type="SUPFAM" id="SSF54373">
    <property type="entry name" value="FAD-linked reductases, C-terminal domain"/>
    <property type="match status" value="1"/>
</dbReference>
<dbReference type="Gene3D" id="3.30.560.10">
    <property type="entry name" value="Glucose Oxidase, domain 3"/>
    <property type="match status" value="1"/>
</dbReference>
<evidence type="ECO:0000256" key="3">
    <source>
        <dbReference type="ARBA" id="ARBA00022630"/>
    </source>
</evidence>
<evidence type="ECO:0000256" key="1">
    <source>
        <dbReference type="ARBA" id="ARBA00001974"/>
    </source>
</evidence>
<comment type="similarity">
    <text evidence="2">Belongs to the GMC oxidoreductase family.</text>
</comment>
<evidence type="ECO:0008006" key="10">
    <source>
        <dbReference type="Google" id="ProtNLM"/>
    </source>
</evidence>
<organism evidence="8 9">
    <name type="scientific">Lentinula lateritia</name>
    <dbReference type="NCBI Taxonomy" id="40482"/>
    <lineage>
        <taxon>Eukaryota</taxon>
        <taxon>Fungi</taxon>
        <taxon>Dikarya</taxon>
        <taxon>Basidiomycota</taxon>
        <taxon>Agaricomycotina</taxon>
        <taxon>Agaricomycetes</taxon>
        <taxon>Agaricomycetidae</taxon>
        <taxon>Agaricales</taxon>
        <taxon>Marasmiineae</taxon>
        <taxon>Omphalotaceae</taxon>
        <taxon>Lentinula</taxon>
    </lineage>
</organism>
<dbReference type="SUPFAM" id="SSF51905">
    <property type="entry name" value="FAD/NAD(P)-binding domain"/>
    <property type="match status" value="1"/>
</dbReference>
<gene>
    <name evidence="8" type="ORF">C8J55DRAFT_4083</name>
</gene>
<dbReference type="InterPro" id="IPR012132">
    <property type="entry name" value="GMC_OxRdtase"/>
</dbReference>
<evidence type="ECO:0000256" key="2">
    <source>
        <dbReference type="ARBA" id="ARBA00010790"/>
    </source>
</evidence>
<evidence type="ECO:0000259" key="6">
    <source>
        <dbReference type="Pfam" id="PF00732"/>
    </source>
</evidence>
<dbReference type="PANTHER" id="PTHR11552:SF147">
    <property type="entry name" value="CHOLINE DEHYDROGENASE, MITOCHONDRIAL"/>
    <property type="match status" value="1"/>
</dbReference>
<keyword evidence="5" id="KW-0732">Signal</keyword>
<feature type="signal peptide" evidence="5">
    <location>
        <begin position="1"/>
        <end position="19"/>
    </location>
</feature>
<feature type="domain" description="Glucose-methanol-choline oxidoreductase C-terminal" evidence="7">
    <location>
        <begin position="464"/>
        <end position="600"/>
    </location>
</feature>
<dbReference type="EMBL" id="JANVFS010000001">
    <property type="protein sequence ID" value="KAJ4495810.1"/>
    <property type="molecule type" value="Genomic_DNA"/>
</dbReference>